<dbReference type="Pfam" id="PF07730">
    <property type="entry name" value="HisKA_3"/>
    <property type="match status" value="1"/>
</dbReference>
<dbReference type="GO" id="GO:0005524">
    <property type="term" value="F:ATP binding"/>
    <property type="evidence" value="ECO:0007669"/>
    <property type="project" value="UniProtKB-KW"/>
</dbReference>
<dbReference type="GO" id="GO:0016020">
    <property type="term" value="C:membrane"/>
    <property type="evidence" value="ECO:0007669"/>
    <property type="project" value="InterPro"/>
</dbReference>
<sequence length="260" mass="29530">MLGKEDVQLIIYFVTIIFILVSFVVIFFIAFQKRKNKFLLDRLEAEKKFERELTNAQLEIQEQTLKNIAWELHDNVGQLLSVANLQLNLLTGAAPNELKGQITETKELVTESVNEIRNLSKILNTDVVKRNGLVESLRVELERFNRLNFLEAKLSVEGEQVPISSANEIIIFRILQEFISNVIKHAKANNLFVLLNYGKNVLEITMQDDGEGFDTVVNTGNSGMQTMKGRAELLEAEFELISSVGEGTTLKLTYPLNRNE</sequence>
<keyword evidence="6 12" id="KW-0418">Kinase</keyword>
<evidence type="ECO:0000256" key="3">
    <source>
        <dbReference type="ARBA" id="ARBA00022553"/>
    </source>
</evidence>
<evidence type="ECO:0000259" key="10">
    <source>
        <dbReference type="Pfam" id="PF02518"/>
    </source>
</evidence>
<comment type="catalytic activity">
    <reaction evidence="1">
        <text>ATP + protein L-histidine = ADP + protein N-phospho-L-histidine.</text>
        <dbReference type="EC" id="2.7.13.3"/>
    </reaction>
</comment>
<dbReference type="PANTHER" id="PTHR24421">
    <property type="entry name" value="NITRATE/NITRITE SENSOR PROTEIN NARX-RELATED"/>
    <property type="match status" value="1"/>
</dbReference>
<evidence type="ECO:0000256" key="7">
    <source>
        <dbReference type="ARBA" id="ARBA00022840"/>
    </source>
</evidence>
<dbReference type="KEGG" id="alti:ALE3EI_2480"/>
<evidence type="ECO:0000259" key="11">
    <source>
        <dbReference type="Pfam" id="PF07730"/>
    </source>
</evidence>
<evidence type="ECO:0000256" key="5">
    <source>
        <dbReference type="ARBA" id="ARBA00022741"/>
    </source>
</evidence>
<dbReference type="InterPro" id="IPR050482">
    <property type="entry name" value="Sensor_HK_TwoCompSys"/>
</dbReference>
<evidence type="ECO:0000256" key="2">
    <source>
        <dbReference type="ARBA" id="ARBA00012438"/>
    </source>
</evidence>
<dbReference type="GO" id="GO:0000155">
    <property type="term" value="F:phosphorelay sensor kinase activity"/>
    <property type="evidence" value="ECO:0007669"/>
    <property type="project" value="InterPro"/>
</dbReference>
<keyword evidence="4" id="KW-0808">Transferase</keyword>
<feature type="domain" description="Signal transduction histidine kinase subgroup 3 dimerisation and phosphoacceptor" evidence="11">
    <location>
        <begin position="67"/>
        <end position="124"/>
    </location>
</feature>
<keyword evidence="8" id="KW-0902">Two-component regulatory system</keyword>
<dbReference type="Gene3D" id="1.20.5.1930">
    <property type="match status" value="1"/>
</dbReference>
<dbReference type="InterPro" id="IPR036890">
    <property type="entry name" value="HATPase_C_sf"/>
</dbReference>
<dbReference type="Gene3D" id="3.30.565.10">
    <property type="entry name" value="Histidine kinase-like ATPase, C-terminal domain"/>
    <property type="match status" value="1"/>
</dbReference>
<evidence type="ECO:0000256" key="1">
    <source>
        <dbReference type="ARBA" id="ARBA00000085"/>
    </source>
</evidence>
<evidence type="ECO:0000256" key="6">
    <source>
        <dbReference type="ARBA" id="ARBA00022777"/>
    </source>
</evidence>
<evidence type="ECO:0000256" key="8">
    <source>
        <dbReference type="ARBA" id="ARBA00023012"/>
    </source>
</evidence>
<evidence type="ECO:0000313" key="13">
    <source>
        <dbReference type="Proteomes" id="UP000515514"/>
    </source>
</evidence>
<keyword evidence="9" id="KW-1133">Transmembrane helix</keyword>
<dbReference type="AlphaFoldDB" id="A0A7G8PXF0"/>
<reference evidence="12 13" key="1">
    <citation type="submission" date="2020-04" db="EMBL/GenBank/DDBJ databases">
        <title>Genome sequence of Altibacter aquimarinus strain ALE3EI.</title>
        <authorList>
            <person name="Oh H.-M."/>
            <person name="Jang D."/>
        </authorList>
    </citation>
    <scope>NUCLEOTIDE SEQUENCE [LARGE SCALE GENOMIC DNA]</scope>
    <source>
        <strain evidence="12 13">ALE3EI</strain>
    </source>
</reference>
<dbReference type="Pfam" id="PF02518">
    <property type="entry name" value="HATPase_c"/>
    <property type="match status" value="1"/>
</dbReference>
<keyword evidence="9" id="KW-0472">Membrane</keyword>
<keyword evidence="13" id="KW-1185">Reference proteome</keyword>
<dbReference type="EMBL" id="CP052909">
    <property type="protein sequence ID" value="QNJ99016.1"/>
    <property type="molecule type" value="Genomic_DNA"/>
</dbReference>
<evidence type="ECO:0000256" key="4">
    <source>
        <dbReference type="ARBA" id="ARBA00022679"/>
    </source>
</evidence>
<keyword evidence="3" id="KW-0597">Phosphoprotein</keyword>
<protein>
    <recommendedName>
        <fullName evidence="2">histidine kinase</fullName>
        <ecNumber evidence="2">2.7.13.3</ecNumber>
    </recommendedName>
</protein>
<dbReference type="EC" id="2.7.13.3" evidence="2"/>
<keyword evidence="9" id="KW-0812">Transmembrane</keyword>
<dbReference type="PANTHER" id="PTHR24421:SF10">
    <property type="entry name" value="NITRATE_NITRITE SENSOR PROTEIN NARQ"/>
    <property type="match status" value="1"/>
</dbReference>
<dbReference type="CDD" id="cd16917">
    <property type="entry name" value="HATPase_UhpB-NarQ-NarX-like"/>
    <property type="match status" value="1"/>
</dbReference>
<feature type="transmembrane region" description="Helical" evidence="9">
    <location>
        <begin position="12"/>
        <end position="31"/>
    </location>
</feature>
<evidence type="ECO:0000313" key="12">
    <source>
        <dbReference type="EMBL" id="QNJ99016.1"/>
    </source>
</evidence>
<dbReference type="Proteomes" id="UP000515514">
    <property type="component" value="Chromosome"/>
</dbReference>
<keyword evidence="7" id="KW-0067">ATP-binding</keyword>
<dbReference type="GO" id="GO:0046983">
    <property type="term" value="F:protein dimerization activity"/>
    <property type="evidence" value="ECO:0007669"/>
    <property type="project" value="InterPro"/>
</dbReference>
<keyword evidence="5" id="KW-0547">Nucleotide-binding</keyword>
<dbReference type="SUPFAM" id="SSF55874">
    <property type="entry name" value="ATPase domain of HSP90 chaperone/DNA topoisomerase II/histidine kinase"/>
    <property type="match status" value="1"/>
</dbReference>
<proteinExistence type="predicted"/>
<dbReference type="RefSeq" id="WP_186989153.1">
    <property type="nucleotide sequence ID" value="NZ_CP052909.1"/>
</dbReference>
<accession>A0A7G8PXF0</accession>
<feature type="domain" description="Histidine kinase/HSP90-like ATPase" evidence="10">
    <location>
        <begin position="168"/>
        <end position="257"/>
    </location>
</feature>
<dbReference type="InterPro" id="IPR003594">
    <property type="entry name" value="HATPase_dom"/>
</dbReference>
<organism evidence="12 13">
    <name type="scientific">Constantimarinum furrinae</name>
    <dbReference type="NCBI Taxonomy" id="2562285"/>
    <lineage>
        <taxon>Bacteria</taxon>
        <taxon>Pseudomonadati</taxon>
        <taxon>Bacteroidota</taxon>
        <taxon>Flavobacteriia</taxon>
        <taxon>Flavobacteriales</taxon>
        <taxon>Flavobacteriaceae</taxon>
        <taxon>Altibacter/Constantimarinum group</taxon>
        <taxon>Constantimarinum</taxon>
    </lineage>
</organism>
<evidence type="ECO:0000256" key="9">
    <source>
        <dbReference type="SAM" id="Phobius"/>
    </source>
</evidence>
<name>A0A7G8PXF0_9FLAO</name>
<gene>
    <name evidence="12" type="ORF">ALE3EI_2480</name>
</gene>
<dbReference type="InterPro" id="IPR011712">
    <property type="entry name" value="Sig_transdc_His_kin_sub3_dim/P"/>
</dbReference>